<accession>A0ACB9K0F6</accession>
<proteinExistence type="predicted"/>
<evidence type="ECO:0000313" key="1">
    <source>
        <dbReference type="EMBL" id="KAI3825727.1"/>
    </source>
</evidence>
<dbReference type="Proteomes" id="UP001056120">
    <property type="component" value="Linkage Group LG02"/>
</dbReference>
<reference evidence="1 2" key="2">
    <citation type="journal article" date="2022" name="Mol. Ecol. Resour.">
        <title>The genomes of chicory, endive, great burdock and yacon provide insights into Asteraceae paleo-polyploidization history and plant inulin production.</title>
        <authorList>
            <person name="Fan W."/>
            <person name="Wang S."/>
            <person name="Wang H."/>
            <person name="Wang A."/>
            <person name="Jiang F."/>
            <person name="Liu H."/>
            <person name="Zhao H."/>
            <person name="Xu D."/>
            <person name="Zhang Y."/>
        </authorList>
    </citation>
    <scope>NUCLEOTIDE SEQUENCE [LARGE SCALE GENOMIC DNA]</scope>
    <source>
        <strain evidence="2">cv. Yunnan</strain>
        <tissue evidence="1">Leaves</tissue>
    </source>
</reference>
<protein>
    <submittedName>
        <fullName evidence="1">Uncharacterized protein</fullName>
    </submittedName>
</protein>
<evidence type="ECO:0000313" key="2">
    <source>
        <dbReference type="Proteomes" id="UP001056120"/>
    </source>
</evidence>
<organism evidence="1 2">
    <name type="scientific">Smallanthus sonchifolius</name>
    <dbReference type="NCBI Taxonomy" id="185202"/>
    <lineage>
        <taxon>Eukaryota</taxon>
        <taxon>Viridiplantae</taxon>
        <taxon>Streptophyta</taxon>
        <taxon>Embryophyta</taxon>
        <taxon>Tracheophyta</taxon>
        <taxon>Spermatophyta</taxon>
        <taxon>Magnoliopsida</taxon>
        <taxon>eudicotyledons</taxon>
        <taxon>Gunneridae</taxon>
        <taxon>Pentapetalae</taxon>
        <taxon>asterids</taxon>
        <taxon>campanulids</taxon>
        <taxon>Asterales</taxon>
        <taxon>Asteraceae</taxon>
        <taxon>Asteroideae</taxon>
        <taxon>Heliantheae alliance</taxon>
        <taxon>Millerieae</taxon>
        <taxon>Smallanthus</taxon>
    </lineage>
</organism>
<reference evidence="2" key="1">
    <citation type="journal article" date="2022" name="Mol. Ecol. Resour.">
        <title>The genomes of chicory, endive, great burdock and yacon provide insights into Asteraceae palaeo-polyploidization history and plant inulin production.</title>
        <authorList>
            <person name="Fan W."/>
            <person name="Wang S."/>
            <person name="Wang H."/>
            <person name="Wang A."/>
            <person name="Jiang F."/>
            <person name="Liu H."/>
            <person name="Zhao H."/>
            <person name="Xu D."/>
            <person name="Zhang Y."/>
        </authorList>
    </citation>
    <scope>NUCLEOTIDE SEQUENCE [LARGE SCALE GENOMIC DNA]</scope>
    <source>
        <strain evidence="2">cv. Yunnan</strain>
    </source>
</reference>
<gene>
    <name evidence="1" type="ORF">L1987_07320</name>
</gene>
<keyword evidence="2" id="KW-1185">Reference proteome</keyword>
<name>A0ACB9K0F6_9ASTR</name>
<sequence length="92" mass="10454">MIILGGGRFTQVYKNQPNFRSTKIGARNYDFTVADLQGITHIQVNPKTHQLKLCDFGSAKMLESGKPNISYICSRYYRLCLLSSLICIHSLR</sequence>
<comment type="caution">
    <text evidence="1">The sequence shown here is derived from an EMBL/GenBank/DDBJ whole genome shotgun (WGS) entry which is preliminary data.</text>
</comment>
<dbReference type="EMBL" id="CM042019">
    <property type="protein sequence ID" value="KAI3825727.1"/>
    <property type="molecule type" value="Genomic_DNA"/>
</dbReference>